<keyword evidence="1" id="KW-0175">Coiled coil</keyword>
<reference evidence="2 3" key="1">
    <citation type="submission" date="2016-08" db="EMBL/GenBank/DDBJ databases">
        <title>Genomes of anaerobic fungi encode conserved fungal cellulosomes for biomass hydrolysis.</title>
        <authorList>
            <consortium name="DOE Joint Genome Institute"/>
            <person name="Haitjema C.H."/>
            <person name="Gilmore S.P."/>
            <person name="Henske J.K."/>
            <person name="Solomon K.V."/>
            <person name="De Groot R."/>
            <person name="Kuo A."/>
            <person name="Mondo S.J."/>
            <person name="Salamov A.A."/>
            <person name="Labutti K."/>
            <person name="Zhao Z."/>
            <person name="Chiniquy J."/>
            <person name="Barry K."/>
            <person name="Brewer H.M."/>
            <person name="Purvine S.O."/>
            <person name="Wright A.T."/>
            <person name="Boxma B."/>
            <person name="Van Alen T."/>
            <person name="Hackstein J.H."/>
            <person name="Baker S.E."/>
            <person name="Grigoriev I.V."/>
            <person name="O'Malley M.A."/>
        </authorList>
    </citation>
    <scope>NUCLEOTIDE SEQUENCE [LARGE SCALE GENOMIC DNA]</scope>
    <source>
        <strain evidence="3">finn</strain>
    </source>
</reference>
<feature type="coiled-coil region" evidence="1">
    <location>
        <begin position="196"/>
        <end position="230"/>
    </location>
</feature>
<accession>A0A1Y1VGR3</accession>
<dbReference type="STRING" id="1754191.A0A1Y1VGR3"/>
<dbReference type="Proteomes" id="UP000193719">
    <property type="component" value="Unassembled WGS sequence"/>
</dbReference>
<gene>
    <name evidence="2" type="ORF">BCR36DRAFT_395877</name>
</gene>
<protein>
    <submittedName>
        <fullName evidence="2">Uncharacterized protein</fullName>
    </submittedName>
</protein>
<dbReference type="OrthoDB" id="2160484at2759"/>
<evidence type="ECO:0000256" key="1">
    <source>
        <dbReference type="SAM" id="Coils"/>
    </source>
</evidence>
<comment type="caution">
    <text evidence="2">The sequence shown here is derived from an EMBL/GenBank/DDBJ whole genome shotgun (WGS) entry which is preliminary data.</text>
</comment>
<organism evidence="2 3">
    <name type="scientific">Piromyces finnis</name>
    <dbReference type="NCBI Taxonomy" id="1754191"/>
    <lineage>
        <taxon>Eukaryota</taxon>
        <taxon>Fungi</taxon>
        <taxon>Fungi incertae sedis</taxon>
        <taxon>Chytridiomycota</taxon>
        <taxon>Chytridiomycota incertae sedis</taxon>
        <taxon>Neocallimastigomycetes</taxon>
        <taxon>Neocallimastigales</taxon>
        <taxon>Neocallimastigaceae</taxon>
        <taxon>Piromyces</taxon>
    </lineage>
</organism>
<sequence>MDNINSLKDDIYKNENNNENDIEMKYTLITPNNSESFKAELQNNIEQYKYEFEKRLYNVLNKDIFSASFDPQKNIFDINGNFITYPEKKNNQKWKRKSKNNINFIKKNSFIYSSSILNLDLGNQDSNSSSLSKPKFKSENNISELLKKNMNNQNISKRKAFSYNNVSNLQNSSFNRTVENNSNNNDKKNLKYKSKDYQIRKTYEDLQRELENLENEFNNKSEESNEDKIKIDMRKKELHKNYKEYIKLNNNNNNTDNPNLRRYKNYVNDFEWVKQRHLDAINKQSIPKTTTEINEITERLYNPNNYPNVYKMKFNTGKSNEKLDSNTNVIIDYY</sequence>
<keyword evidence="3" id="KW-1185">Reference proteome</keyword>
<evidence type="ECO:0000313" key="3">
    <source>
        <dbReference type="Proteomes" id="UP000193719"/>
    </source>
</evidence>
<evidence type="ECO:0000313" key="2">
    <source>
        <dbReference type="EMBL" id="ORX55273.1"/>
    </source>
</evidence>
<dbReference type="AlphaFoldDB" id="A0A1Y1VGR3"/>
<name>A0A1Y1VGR3_9FUNG</name>
<proteinExistence type="predicted"/>
<reference evidence="2 3" key="2">
    <citation type="submission" date="2016-08" db="EMBL/GenBank/DDBJ databases">
        <title>Pervasive Adenine N6-methylation of Active Genes in Fungi.</title>
        <authorList>
            <consortium name="DOE Joint Genome Institute"/>
            <person name="Mondo S.J."/>
            <person name="Dannebaum R.O."/>
            <person name="Kuo R.C."/>
            <person name="Labutti K."/>
            <person name="Haridas S."/>
            <person name="Kuo A."/>
            <person name="Salamov A."/>
            <person name="Ahrendt S.R."/>
            <person name="Lipzen A."/>
            <person name="Sullivan W."/>
            <person name="Andreopoulos W.B."/>
            <person name="Clum A."/>
            <person name="Lindquist E."/>
            <person name="Daum C."/>
            <person name="Ramamoorthy G.K."/>
            <person name="Gryganskyi A."/>
            <person name="Culley D."/>
            <person name="Magnuson J.K."/>
            <person name="James T.Y."/>
            <person name="O'Malley M.A."/>
            <person name="Stajich J.E."/>
            <person name="Spatafora J.W."/>
            <person name="Visel A."/>
            <person name="Grigoriev I.V."/>
        </authorList>
    </citation>
    <scope>NUCLEOTIDE SEQUENCE [LARGE SCALE GENOMIC DNA]</scope>
    <source>
        <strain evidence="3">finn</strain>
    </source>
</reference>
<dbReference type="EMBL" id="MCFH01000009">
    <property type="protein sequence ID" value="ORX55273.1"/>
    <property type="molecule type" value="Genomic_DNA"/>
</dbReference>